<organism evidence="8 9">
    <name type="scientific">Candidatus Scalindua japonica</name>
    <dbReference type="NCBI Taxonomy" id="1284222"/>
    <lineage>
        <taxon>Bacteria</taxon>
        <taxon>Pseudomonadati</taxon>
        <taxon>Planctomycetota</taxon>
        <taxon>Candidatus Brocadiia</taxon>
        <taxon>Candidatus Brocadiales</taxon>
        <taxon>Candidatus Scalinduaceae</taxon>
        <taxon>Candidatus Scalindua</taxon>
    </lineage>
</organism>
<dbReference type="SUPFAM" id="SSF102114">
    <property type="entry name" value="Radical SAM enzymes"/>
    <property type="match status" value="1"/>
</dbReference>
<evidence type="ECO:0000256" key="3">
    <source>
        <dbReference type="ARBA" id="ARBA00022723"/>
    </source>
</evidence>
<dbReference type="CDD" id="cd21109">
    <property type="entry name" value="SPASM"/>
    <property type="match status" value="1"/>
</dbReference>
<keyword evidence="5" id="KW-0411">Iron-sulfur</keyword>
<dbReference type="Proteomes" id="UP000218542">
    <property type="component" value="Unassembled WGS sequence"/>
</dbReference>
<keyword evidence="2" id="KW-0949">S-adenosyl-L-methionine</keyword>
<comment type="cofactor">
    <cofactor evidence="1">
        <name>[4Fe-4S] cluster</name>
        <dbReference type="ChEBI" id="CHEBI:49883"/>
    </cofactor>
</comment>
<dbReference type="InterPro" id="IPR013785">
    <property type="entry name" value="Aldolase_TIM"/>
</dbReference>
<evidence type="ECO:0000256" key="2">
    <source>
        <dbReference type="ARBA" id="ARBA00022691"/>
    </source>
</evidence>
<dbReference type="InterPro" id="IPR023885">
    <property type="entry name" value="4Fe4S-binding_SPASM_dom"/>
</dbReference>
<dbReference type="InterPro" id="IPR050377">
    <property type="entry name" value="Radical_SAM_PqqE_MftC-like"/>
</dbReference>
<dbReference type="GO" id="GO:0051536">
    <property type="term" value="F:iron-sulfur cluster binding"/>
    <property type="evidence" value="ECO:0007669"/>
    <property type="project" value="UniProtKB-KW"/>
</dbReference>
<dbReference type="GO" id="GO:0046872">
    <property type="term" value="F:metal ion binding"/>
    <property type="evidence" value="ECO:0007669"/>
    <property type="project" value="UniProtKB-KW"/>
</dbReference>
<evidence type="ECO:0000313" key="9">
    <source>
        <dbReference type="Proteomes" id="UP000218542"/>
    </source>
</evidence>
<dbReference type="Pfam" id="PF13186">
    <property type="entry name" value="SPASM"/>
    <property type="match status" value="1"/>
</dbReference>
<evidence type="ECO:0000256" key="5">
    <source>
        <dbReference type="ARBA" id="ARBA00023014"/>
    </source>
</evidence>
<dbReference type="GO" id="GO:0003824">
    <property type="term" value="F:catalytic activity"/>
    <property type="evidence" value="ECO:0007669"/>
    <property type="project" value="InterPro"/>
</dbReference>
<keyword evidence="9" id="KW-1185">Reference proteome</keyword>
<feature type="domain" description="4Fe4S-binding SPASM" evidence="7">
    <location>
        <begin position="190"/>
        <end position="259"/>
    </location>
</feature>
<dbReference type="PANTHER" id="PTHR11228:SF7">
    <property type="entry name" value="PQQA PEPTIDE CYCLASE"/>
    <property type="match status" value="1"/>
</dbReference>
<protein>
    <submittedName>
        <fullName evidence="8">Fe-S oxidoreductase</fullName>
    </submittedName>
</protein>
<evidence type="ECO:0000259" key="7">
    <source>
        <dbReference type="Pfam" id="PF13186"/>
    </source>
</evidence>
<keyword evidence="3" id="KW-0479">Metal-binding</keyword>
<evidence type="ECO:0000256" key="1">
    <source>
        <dbReference type="ARBA" id="ARBA00001966"/>
    </source>
</evidence>
<gene>
    <name evidence="8" type="ORF">SCALIN_C01_0123</name>
</gene>
<dbReference type="Gene3D" id="3.20.20.70">
    <property type="entry name" value="Aldolase class I"/>
    <property type="match status" value="1"/>
</dbReference>
<evidence type="ECO:0000256" key="4">
    <source>
        <dbReference type="ARBA" id="ARBA00023004"/>
    </source>
</evidence>
<evidence type="ECO:0000313" key="8">
    <source>
        <dbReference type="EMBL" id="GAX59192.1"/>
    </source>
</evidence>
<dbReference type="CDD" id="cd01335">
    <property type="entry name" value="Radical_SAM"/>
    <property type="match status" value="1"/>
</dbReference>
<dbReference type="InterPro" id="IPR058240">
    <property type="entry name" value="rSAM_sf"/>
</dbReference>
<dbReference type="InterPro" id="IPR007197">
    <property type="entry name" value="rSAM"/>
</dbReference>
<proteinExistence type="predicted"/>
<dbReference type="EMBL" id="BAOS01000001">
    <property type="protein sequence ID" value="GAX59192.1"/>
    <property type="molecule type" value="Genomic_DNA"/>
</dbReference>
<name>A0A286TTH2_9BACT</name>
<dbReference type="PANTHER" id="PTHR11228">
    <property type="entry name" value="RADICAL SAM DOMAIN PROTEIN"/>
    <property type="match status" value="1"/>
</dbReference>
<dbReference type="AlphaFoldDB" id="A0A286TTH2"/>
<dbReference type="Pfam" id="PF04055">
    <property type="entry name" value="Radical_SAM"/>
    <property type="match status" value="1"/>
</dbReference>
<evidence type="ECO:0000259" key="6">
    <source>
        <dbReference type="Pfam" id="PF04055"/>
    </source>
</evidence>
<comment type="caution">
    <text evidence="8">The sequence shown here is derived from an EMBL/GenBank/DDBJ whole genome shotgun (WGS) entry which is preliminary data.</text>
</comment>
<keyword evidence="4" id="KW-0408">Iron</keyword>
<reference evidence="9" key="1">
    <citation type="journal article" date="2017" name="Environ. Microbiol. Rep.">
        <title>Genetic Diversity of Marine Anaerobic Ammonium-Oxidizing Bacteria as Revealed by Genomic and Proteomic Analyses of 'Candidatus Scalindua japonica'.</title>
        <authorList>
            <person name="Oshiki M."/>
            <person name="Mizuto K."/>
            <person name="Kimura Z."/>
            <person name="Kindaichi T."/>
            <person name="Satoh H."/>
            <person name="Okabe S."/>
        </authorList>
    </citation>
    <scope>NUCLEOTIDE SEQUENCE [LARGE SCALE GENOMIC DNA]</scope>
    <source>
        <strain evidence="9">husup-a2</strain>
    </source>
</reference>
<accession>A0A286TTH2</accession>
<feature type="domain" description="Radical SAM core" evidence="6">
    <location>
        <begin position="4"/>
        <end position="110"/>
    </location>
</feature>
<sequence>MAFEKYQKIIDELSNWLYKVRFYSWGEPLMHKDIYKMIAYATDKNIGTEISTNLNVFKESDAKSLIESGLEVLIVSLDGADEKVYSHYRVGGDFSRVINNIRAIVKEKKKTGVKNPFIEIQFLVMRHNELQIPNMKLLAKELGVDRLRFGPVTVNMRNEEDLDWLPEDEKLSRYSYSEKKDQIYSVRKKCEWLWRSTVINWDGTVSPCCVYEGDKSVFGSLADSKFEKLWNNESYRQSRSVFTKHQKGNNGLKTICSHCRGIPRATKEKQHGLY</sequence>